<evidence type="ECO:0000313" key="3">
    <source>
        <dbReference type="EMBL" id="MYL20501.1"/>
    </source>
</evidence>
<reference evidence="3 4" key="1">
    <citation type="submission" date="2019-11" db="EMBL/GenBank/DDBJ databases">
        <title>Genome sequences of 17 halophilic strains isolated from different environments.</title>
        <authorList>
            <person name="Furrow R.E."/>
        </authorList>
    </citation>
    <scope>NUCLEOTIDE SEQUENCE [LARGE SCALE GENOMIC DNA]</scope>
    <source>
        <strain evidence="3 4">22511_23_Filter</strain>
    </source>
</reference>
<dbReference type="EMBL" id="WMET01000002">
    <property type="protein sequence ID" value="MYL20501.1"/>
    <property type="molecule type" value="Genomic_DNA"/>
</dbReference>
<keyword evidence="1" id="KW-0812">Transmembrane</keyword>
<gene>
    <name evidence="3" type="ORF">GLW04_11410</name>
</gene>
<protein>
    <submittedName>
        <fullName evidence="3">DUF4129 domain-containing protein</fullName>
    </submittedName>
</protein>
<feature type="domain" description="Protein-glutamine gamma-glutamyltransferase-like C-terminal" evidence="2">
    <location>
        <begin position="137"/>
        <end position="197"/>
    </location>
</feature>
<proteinExistence type="predicted"/>
<evidence type="ECO:0000313" key="4">
    <source>
        <dbReference type="Proteomes" id="UP000460949"/>
    </source>
</evidence>
<name>A0A845DSA5_9BACI</name>
<feature type="transmembrane region" description="Helical" evidence="1">
    <location>
        <begin position="66"/>
        <end position="87"/>
    </location>
</feature>
<comment type="caution">
    <text evidence="3">The sequence shown here is derived from an EMBL/GenBank/DDBJ whole genome shotgun (WGS) entry which is preliminary data.</text>
</comment>
<dbReference type="Proteomes" id="UP000460949">
    <property type="component" value="Unassembled WGS sequence"/>
</dbReference>
<keyword evidence="1" id="KW-0472">Membrane</keyword>
<evidence type="ECO:0000256" key="1">
    <source>
        <dbReference type="SAM" id="Phobius"/>
    </source>
</evidence>
<keyword evidence="1" id="KW-1133">Transmembrane helix</keyword>
<sequence length="217" mass="24652">MGSMSAIQQEKDRLKEILSRQEYKAYDEQPERAGSRIGELLSQWVRDLLETFFPGAEITGSTVDGVLYFFGAIGLGILVFLAFRLFSKLSGEKQAHRNRPLLPGEEGPLSLESHWKQADDRAAQQQWTAAARQVFLGLLLHLDDQGFVDVQSWKTNGDYEKELRAHTGADDVEAFRRLALMYDQMTYGERLLNESGYYSFRSDASRYVERGREGEAG</sequence>
<dbReference type="Pfam" id="PF13559">
    <property type="entry name" value="DUF4129"/>
    <property type="match status" value="1"/>
</dbReference>
<dbReference type="InterPro" id="IPR025403">
    <property type="entry name" value="TgpA-like_C"/>
</dbReference>
<evidence type="ECO:0000259" key="2">
    <source>
        <dbReference type="Pfam" id="PF13559"/>
    </source>
</evidence>
<organism evidence="3 4">
    <name type="scientific">Halobacillus litoralis</name>
    <dbReference type="NCBI Taxonomy" id="45668"/>
    <lineage>
        <taxon>Bacteria</taxon>
        <taxon>Bacillati</taxon>
        <taxon>Bacillota</taxon>
        <taxon>Bacilli</taxon>
        <taxon>Bacillales</taxon>
        <taxon>Bacillaceae</taxon>
        <taxon>Halobacillus</taxon>
    </lineage>
</organism>
<dbReference type="AlphaFoldDB" id="A0A845DSA5"/>
<accession>A0A845DSA5</accession>